<dbReference type="EMBL" id="ONZP01000400">
    <property type="protein sequence ID" value="SPJ83812.1"/>
    <property type="molecule type" value="Genomic_DNA"/>
</dbReference>
<reference evidence="2" key="1">
    <citation type="submission" date="2018-03" db="EMBL/GenBank/DDBJ databases">
        <authorList>
            <person name="Guldener U."/>
        </authorList>
    </citation>
    <scope>NUCLEOTIDE SEQUENCE</scope>
</reference>
<dbReference type="Proteomes" id="UP001187734">
    <property type="component" value="Unassembled WGS sequence"/>
</dbReference>
<keyword evidence="3" id="KW-1185">Reference proteome</keyword>
<dbReference type="InterPro" id="IPR009003">
    <property type="entry name" value="Peptidase_S1_PA"/>
</dbReference>
<proteinExistence type="predicted"/>
<evidence type="ECO:0000256" key="1">
    <source>
        <dbReference type="SAM" id="MobiDB-lite"/>
    </source>
</evidence>
<gene>
    <name evidence="2" type="ORF">FTOL_10328</name>
</gene>
<protein>
    <recommendedName>
        <fullName evidence="4">Serine protease</fullName>
    </recommendedName>
</protein>
<evidence type="ECO:0000313" key="3">
    <source>
        <dbReference type="Proteomes" id="UP001187734"/>
    </source>
</evidence>
<dbReference type="SUPFAM" id="SSF50494">
    <property type="entry name" value="Trypsin-like serine proteases"/>
    <property type="match status" value="1"/>
</dbReference>
<evidence type="ECO:0008006" key="4">
    <source>
        <dbReference type="Google" id="ProtNLM"/>
    </source>
</evidence>
<comment type="caution">
    <text evidence="2">The sequence shown here is derived from an EMBL/GenBank/DDBJ whole genome shotgun (WGS) entry which is preliminary data.</text>
</comment>
<dbReference type="AlphaFoldDB" id="A0AAE8SLX8"/>
<accession>A0AAE8SLX8</accession>
<evidence type="ECO:0000313" key="2">
    <source>
        <dbReference type="EMBL" id="SPJ83812.1"/>
    </source>
</evidence>
<name>A0AAE8SLX8_9HYPO</name>
<sequence length="670" mass="75640">MASSDLPFRSRSGSQKQRAGELPTSSTTESSGDSEEQYIEVKTARYRAAWPELRPLPLEISQNGPLTLFIQPFAEQIEETALGIVEERLQELDDKDADHEVDVSLVNQQMVGAPETSVPTLVISAPWSTEKQAMWKEAVNDIAVCLYKLSKDFNFQDVPIHIDMVAPELTTTVYYGPVSDDADTYDSWDHVRELVYQRLENFQATKGHMTAICLFHYGPLKQIDANPVTVYISVDYKSDETQWLGIVTDIERNIHSHGWTDVQVHMEHNIGMHHSFPLLPPTGNRDEIKTDGLTSNKRIHDDYQQSVNMGEDFGSANYLTRTDNVQRNSGLATLGCYVELKTNKNPNWKKYAITNYRAVRPAFDGFCLEPGVPGSVIGEPRKDSDLRKVDRDGFFPNMNVQVAPLESPSRSKHNFTIWSIDDDIVVWAKRIEELEAQPQSDHNDGTQTKINDLKSKIQTANFEKQKKLDFFNNGKQILGRVYAASGFMRRTADNMRLDWALIDVAEHRQGSNRLPAEEVWQQHFEDIAAHPHRTFGIPLQDQYSFIGPNNPGASVWKVGTVTGPTTAKFYTKKIAFKMSEDSYLGNAMNKYPSTEYIFQPHYGGKFCAHGDSGSVAFDEDGGIVGLFFRGHKINGAFDAGYGLITPIEHVFEDIKKFSKQTITHIRVARD</sequence>
<organism evidence="2 3">
    <name type="scientific">Fusarium torulosum</name>
    <dbReference type="NCBI Taxonomy" id="33205"/>
    <lineage>
        <taxon>Eukaryota</taxon>
        <taxon>Fungi</taxon>
        <taxon>Dikarya</taxon>
        <taxon>Ascomycota</taxon>
        <taxon>Pezizomycotina</taxon>
        <taxon>Sordariomycetes</taxon>
        <taxon>Hypocreomycetidae</taxon>
        <taxon>Hypocreales</taxon>
        <taxon>Nectriaceae</taxon>
        <taxon>Fusarium</taxon>
    </lineage>
</organism>
<feature type="region of interest" description="Disordered" evidence="1">
    <location>
        <begin position="1"/>
        <end position="36"/>
    </location>
</feature>